<dbReference type="Gene3D" id="3.40.800.20">
    <property type="entry name" value="Histone deacetylase domain"/>
    <property type="match status" value="1"/>
</dbReference>
<dbReference type="PRINTS" id="PR01270">
    <property type="entry name" value="HDASUPER"/>
</dbReference>
<dbReference type="PANTHER" id="PTHR10625">
    <property type="entry name" value="HISTONE DEACETYLASE HDAC1-RELATED"/>
    <property type="match status" value="1"/>
</dbReference>
<evidence type="ECO:0000313" key="7">
    <source>
        <dbReference type="Proteomes" id="UP000602087"/>
    </source>
</evidence>
<dbReference type="InterPro" id="IPR003085">
    <property type="entry name" value="AcuC"/>
</dbReference>
<comment type="similarity">
    <text evidence="2">Belongs to the histone deacetylase family.</text>
</comment>
<name>A0A934M8T6_9MICO</name>
<dbReference type="InterPro" id="IPR037138">
    <property type="entry name" value="His_deacetylse_dom_sf"/>
</dbReference>
<evidence type="ECO:0000256" key="2">
    <source>
        <dbReference type="ARBA" id="ARBA00005947"/>
    </source>
</evidence>
<dbReference type="Proteomes" id="UP000602087">
    <property type="component" value="Unassembled WGS sequence"/>
</dbReference>
<protein>
    <recommendedName>
        <fullName evidence="3">Acetoin utilization protein AcuC</fullName>
    </recommendedName>
</protein>
<dbReference type="InterPro" id="IPR000286">
    <property type="entry name" value="HDACs"/>
</dbReference>
<dbReference type="PRINTS" id="PR01272">
    <property type="entry name" value="ACUCPROTEIN"/>
</dbReference>
<dbReference type="InterPro" id="IPR023696">
    <property type="entry name" value="Ureohydrolase_dom_sf"/>
</dbReference>
<gene>
    <name evidence="6" type="ORF">JAV76_02700</name>
</gene>
<evidence type="ECO:0000256" key="4">
    <source>
        <dbReference type="ARBA" id="ARBA00022627"/>
    </source>
</evidence>
<dbReference type="RefSeq" id="WP_198732493.1">
    <property type="nucleotide sequence ID" value="NZ_JAEINH010000002.1"/>
</dbReference>
<reference evidence="6" key="1">
    <citation type="submission" date="2020-12" db="EMBL/GenBank/DDBJ databases">
        <title>Sanguibacter suaedae sp. nov., isolated from Suaeda aralocaspica.</title>
        <authorList>
            <person name="Ma Q."/>
        </authorList>
    </citation>
    <scope>NUCLEOTIDE SEQUENCE</scope>
    <source>
        <strain evidence="6">YZGR15</strain>
    </source>
</reference>
<dbReference type="Pfam" id="PF00850">
    <property type="entry name" value="Hist_deacetyl"/>
    <property type="match status" value="1"/>
</dbReference>
<dbReference type="SUPFAM" id="SSF52768">
    <property type="entry name" value="Arginase/deacetylase"/>
    <property type="match status" value="1"/>
</dbReference>
<dbReference type="PANTHER" id="PTHR10625:SF10">
    <property type="entry name" value="HISTONE DEACETYLASE HDAC1"/>
    <property type="match status" value="1"/>
</dbReference>
<organism evidence="6 7">
    <name type="scientific">Sanguibacter suaedae</name>
    <dbReference type="NCBI Taxonomy" id="2795737"/>
    <lineage>
        <taxon>Bacteria</taxon>
        <taxon>Bacillati</taxon>
        <taxon>Actinomycetota</taxon>
        <taxon>Actinomycetes</taxon>
        <taxon>Micrococcales</taxon>
        <taxon>Sanguibacteraceae</taxon>
        <taxon>Sanguibacter</taxon>
    </lineage>
</organism>
<dbReference type="CDD" id="cd09994">
    <property type="entry name" value="HDAC_AcuC_like"/>
    <property type="match status" value="1"/>
</dbReference>
<evidence type="ECO:0000259" key="5">
    <source>
        <dbReference type="Pfam" id="PF00850"/>
    </source>
</evidence>
<comment type="caution">
    <text evidence="6">The sequence shown here is derived from an EMBL/GenBank/DDBJ whole genome shotgun (WGS) entry which is preliminary data.</text>
</comment>
<dbReference type="GO" id="GO:0040029">
    <property type="term" value="P:epigenetic regulation of gene expression"/>
    <property type="evidence" value="ECO:0007669"/>
    <property type="project" value="TreeGrafter"/>
</dbReference>
<keyword evidence="7" id="KW-1185">Reference proteome</keyword>
<dbReference type="GO" id="GO:0004407">
    <property type="term" value="F:histone deacetylase activity"/>
    <property type="evidence" value="ECO:0007669"/>
    <property type="project" value="TreeGrafter"/>
</dbReference>
<comment type="pathway">
    <text evidence="1">Ketone degradation; acetoin degradation.</text>
</comment>
<dbReference type="AlphaFoldDB" id="A0A934M8T6"/>
<evidence type="ECO:0000256" key="3">
    <source>
        <dbReference type="ARBA" id="ARBA00020218"/>
    </source>
</evidence>
<evidence type="ECO:0000313" key="6">
    <source>
        <dbReference type="EMBL" id="MBI9113923.1"/>
    </source>
</evidence>
<dbReference type="GO" id="GO:0045150">
    <property type="term" value="P:acetoin catabolic process"/>
    <property type="evidence" value="ECO:0007669"/>
    <property type="project" value="UniProtKB-KW"/>
</dbReference>
<dbReference type="EMBL" id="JAEINH010000002">
    <property type="protein sequence ID" value="MBI9113923.1"/>
    <property type="molecule type" value="Genomic_DNA"/>
</dbReference>
<evidence type="ECO:0000256" key="1">
    <source>
        <dbReference type="ARBA" id="ARBA00005101"/>
    </source>
</evidence>
<accession>A0A934M8T6</accession>
<feature type="domain" description="Histone deacetylase" evidence="5">
    <location>
        <begin position="22"/>
        <end position="317"/>
    </location>
</feature>
<proteinExistence type="inferred from homology"/>
<sequence>MPFRVHVAWSPELVGYDFGAGHPMAPLRLDLTIRLARSLGLLDHDDVDVAAADAAPDALLATVHDPAYVAAVRDASERGTENARLGLGTDDNPVFRGMHDAAARIVGGTVAAAEAVRAGTALHAVHVAGGMHHAMSGAASGFCVYNDAAVAIRGLLEAGVERVAYVDLDAHHGDGVEAVFWDDPRVLTVSVHQSGATLFPGTGHATDTGGPHAPGTAVNVALPARTGAGGWLRAVDAVVPDALRAFAPQVVVSQHGCDAHGKDVLSDLDVAVDAQRQAAAWVHDLAHEVADGRWVALGGGGYAVVDVVPVVWCHVLAIAQHRPLDPLAPTPADWRAHVEEVLDHEPPARLSDLEGRVTFRPWSAGYDPGSDVDRAVRATRQAAFPLLGVDVSLDV</sequence>
<dbReference type="InterPro" id="IPR023801">
    <property type="entry name" value="His_deacetylse_dom"/>
</dbReference>
<keyword evidence="4" id="KW-0006">Acetoin catabolism</keyword>